<dbReference type="FunFam" id="3.30.1390.10:FF:000001">
    <property type="entry name" value="50S ribosomal protein L7/L12"/>
    <property type="match status" value="1"/>
</dbReference>
<keyword evidence="6" id="KW-1185">Reference proteome</keyword>
<dbReference type="SUPFAM" id="SSF54736">
    <property type="entry name" value="ClpS-like"/>
    <property type="match status" value="1"/>
</dbReference>
<evidence type="ECO:0000313" key="5">
    <source>
        <dbReference type="EMBL" id="GFR47081.1"/>
    </source>
</evidence>
<reference evidence="5 6" key="1">
    <citation type="journal article" date="2021" name="Sci. Rep.">
        <title>Genome sequencing of the multicellular alga Astrephomene provides insights into convergent evolution of germ-soma differentiation.</title>
        <authorList>
            <person name="Yamashita S."/>
            <person name="Yamamoto K."/>
            <person name="Matsuzaki R."/>
            <person name="Suzuki S."/>
            <person name="Yamaguchi H."/>
            <person name="Hirooka S."/>
            <person name="Minakuchi Y."/>
            <person name="Miyagishima S."/>
            <person name="Kawachi M."/>
            <person name="Toyoda A."/>
            <person name="Nozaki H."/>
        </authorList>
    </citation>
    <scope>NUCLEOTIDE SEQUENCE [LARGE SCALE GENOMIC DNA]</scope>
    <source>
        <strain evidence="5 6">NIES-4017</strain>
    </source>
</reference>
<dbReference type="PANTHER" id="PTHR45987">
    <property type="entry name" value="39S RIBOSOMAL PROTEIN L12"/>
    <property type="match status" value="1"/>
</dbReference>
<organism evidence="5 6">
    <name type="scientific">Astrephomene gubernaculifera</name>
    <dbReference type="NCBI Taxonomy" id="47775"/>
    <lineage>
        <taxon>Eukaryota</taxon>
        <taxon>Viridiplantae</taxon>
        <taxon>Chlorophyta</taxon>
        <taxon>core chlorophytes</taxon>
        <taxon>Chlorophyceae</taxon>
        <taxon>CS clade</taxon>
        <taxon>Chlamydomonadales</taxon>
        <taxon>Astrephomenaceae</taxon>
        <taxon>Astrephomene</taxon>
    </lineage>
</organism>
<dbReference type="GO" id="GO:0003735">
    <property type="term" value="F:structural constituent of ribosome"/>
    <property type="evidence" value="ECO:0007669"/>
    <property type="project" value="InterPro"/>
</dbReference>
<dbReference type="GO" id="GO:0005840">
    <property type="term" value="C:ribosome"/>
    <property type="evidence" value="ECO:0007669"/>
    <property type="project" value="UniProtKB-KW"/>
</dbReference>
<gene>
    <name evidence="5" type="ORF">Agub_g8768</name>
</gene>
<dbReference type="Proteomes" id="UP001054857">
    <property type="component" value="Unassembled WGS sequence"/>
</dbReference>
<dbReference type="InterPro" id="IPR036235">
    <property type="entry name" value="Ribosomal_bL12_oligo_N_sf"/>
</dbReference>
<evidence type="ECO:0000256" key="2">
    <source>
        <dbReference type="ARBA" id="ARBA00022980"/>
    </source>
</evidence>
<dbReference type="GO" id="GO:1990904">
    <property type="term" value="C:ribonucleoprotein complex"/>
    <property type="evidence" value="ECO:0007669"/>
    <property type="project" value="UniProtKB-KW"/>
</dbReference>
<dbReference type="NCBIfam" id="TIGR00855">
    <property type="entry name" value="L12"/>
    <property type="match status" value="1"/>
</dbReference>
<dbReference type="EMBL" id="BMAR01000016">
    <property type="protein sequence ID" value="GFR47081.1"/>
    <property type="molecule type" value="Genomic_DNA"/>
</dbReference>
<evidence type="ECO:0000256" key="1">
    <source>
        <dbReference type="ARBA" id="ARBA00007197"/>
    </source>
</evidence>
<sequence length="197" mass="20678">MLAQRVAWLMRGSAARLSEQASCAVFASTSSRAFSAQPQPSAGADAKADADSIGNAKVQKLAEEIMGLTVLECSWLSEILRKKLGVQQPAFGAMPAMSFAMPAAQAGGAAPAAAPAAEKKEEPKKEKTEFDVKLEAFSAEGKIKVIKEIRALTNLGLKEAKELVEKAPVVIKAGVSKADAEAMKKQLETAGGKVSYE</sequence>
<dbReference type="AlphaFoldDB" id="A0AAD3DS80"/>
<dbReference type="InterPro" id="IPR000206">
    <property type="entry name" value="Ribosomal_bL12"/>
</dbReference>
<dbReference type="InterPro" id="IPR014719">
    <property type="entry name" value="Ribosomal_bL12_C/ClpS-like"/>
</dbReference>
<dbReference type="InterPro" id="IPR013823">
    <property type="entry name" value="Ribosomal_bL12_C"/>
</dbReference>
<proteinExistence type="inferred from homology"/>
<dbReference type="Gene3D" id="3.30.1390.10">
    <property type="match status" value="1"/>
</dbReference>
<evidence type="ECO:0000256" key="3">
    <source>
        <dbReference type="ARBA" id="ARBA00023274"/>
    </source>
</evidence>
<dbReference type="Pfam" id="PF00542">
    <property type="entry name" value="Ribosomal_L12"/>
    <property type="match status" value="1"/>
</dbReference>
<evidence type="ECO:0000313" key="6">
    <source>
        <dbReference type="Proteomes" id="UP001054857"/>
    </source>
</evidence>
<keyword evidence="3" id="KW-0687">Ribonucleoprotein</keyword>
<accession>A0AAD3DS80</accession>
<name>A0AAD3DS80_9CHLO</name>
<comment type="similarity">
    <text evidence="1">Belongs to the bacterial ribosomal protein bL12 family.</text>
</comment>
<protein>
    <recommendedName>
        <fullName evidence="4">Large ribosomal subunit protein bL12 C-terminal domain-containing protein</fullName>
    </recommendedName>
</protein>
<dbReference type="SUPFAM" id="SSF48300">
    <property type="entry name" value="Ribosomal protein L7/12, oligomerisation (N-terminal) domain"/>
    <property type="match status" value="1"/>
</dbReference>
<feature type="domain" description="Large ribosomal subunit protein bL12 C-terminal" evidence="4">
    <location>
        <begin position="130"/>
        <end position="195"/>
    </location>
</feature>
<keyword evidence="2" id="KW-0689">Ribosomal protein</keyword>
<comment type="caution">
    <text evidence="5">The sequence shown here is derived from an EMBL/GenBank/DDBJ whole genome shotgun (WGS) entry which is preliminary data.</text>
</comment>
<dbReference type="GO" id="GO:0006412">
    <property type="term" value="P:translation"/>
    <property type="evidence" value="ECO:0007669"/>
    <property type="project" value="InterPro"/>
</dbReference>
<dbReference type="PANTHER" id="PTHR45987:SF4">
    <property type="entry name" value="LARGE RIBOSOMAL SUBUNIT PROTEIN BL12M"/>
    <property type="match status" value="1"/>
</dbReference>
<dbReference type="HAMAP" id="MF_00368">
    <property type="entry name" value="Ribosomal_bL12"/>
    <property type="match status" value="1"/>
</dbReference>
<evidence type="ECO:0000259" key="4">
    <source>
        <dbReference type="Pfam" id="PF00542"/>
    </source>
</evidence>
<dbReference type="GO" id="GO:0003729">
    <property type="term" value="F:mRNA binding"/>
    <property type="evidence" value="ECO:0007669"/>
    <property type="project" value="TreeGrafter"/>
</dbReference>
<dbReference type="Gene3D" id="1.20.5.710">
    <property type="entry name" value="Single helix bin"/>
    <property type="match status" value="1"/>
</dbReference>
<dbReference type="CDD" id="cd00387">
    <property type="entry name" value="Ribosomal_L7_L12"/>
    <property type="match status" value="1"/>
</dbReference>